<gene>
    <name evidence="1" type="primary">ubiJ</name>
    <name evidence="3" type="ORF">GCM10008090_30090</name>
</gene>
<feature type="domain" description="SCP2" evidence="2">
    <location>
        <begin position="13"/>
        <end position="107"/>
    </location>
</feature>
<name>A0A918S356_9GAMM</name>
<sequence>MLLEILELAGNKTLAYDQAAQARLERLRGKTMALRIKPFDSVIRVTPQASGIEFSHQDDAPVDVSLTATLGAMLKISRVGLENADLAPGELEISGDPIVGQRFAQLIAELDIDWESMLAEQFGETSAKLITHLASEAKAFADESKHRLQQLLNAQLSGQDGLVAPAQAVDQFLDDVDTLRADTDRLSARLSRLLKQAE</sequence>
<keyword evidence="4" id="KW-1185">Reference proteome</keyword>
<dbReference type="InterPro" id="IPR003033">
    <property type="entry name" value="SCP2_sterol-bd_dom"/>
</dbReference>
<dbReference type="PANTHER" id="PTHR38693">
    <property type="entry name" value="UBIQUINONE BIOSYNTHESIS PROTEIN UBIJ"/>
    <property type="match status" value="1"/>
</dbReference>
<comment type="pathway">
    <text evidence="1">Cofactor biosynthesis; ubiquinone biosynthesis.</text>
</comment>
<organism evidence="3 4">
    <name type="scientific">Arenicella chitinivorans</name>
    <dbReference type="NCBI Taxonomy" id="1329800"/>
    <lineage>
        <taxon>Bacteria</taxon>
        <taxon>Pseudomonadati</taxon>
        <taxon>Pseudomonadota</taxon>
        <taxon>Gammaproteobacteria</taxon>
        <taxon>Arenicellales</taxon>
        <taxon>Arenicellaceae</taxon>
        <taxon>Arenicella</taxon>
    </lineage>
</organism>
<dbReference type="InterPro" id="IPR036527">
    <property type="entry name" value="SCP2_sterol-bd_dom_sf"/>
</dbReference>
<dbReference type="GO" id="GO:0005737">
    <property type="term" value="C:cytoplasm"/>
    <property type="evidence" value="ECO:0007669"/>
    <property type="project" value="UniProtKB-SubCell"/>
</dbReference>
<evidence type="ECO:0000313" key="3">
    <source>
        <dbReference type="EMBL" id="GHA18479.1"/>
    </source>
</evidence>
<dbReference type="HAMAP" id="MF_02215">
    <property type="entry name" value="UbiJ"/>
    <property type="match status" value="1"/>
</dbReference>
<comment type="subcellular location">
    <subcellularLocation>
        <location evidence="1">Cytoplasm</location>
    </subcellularLocation>
</comment>
<evidence type="ECO:0000259" key="2">
    <source>
        <dbReference type="Pfam" id="PF02036"/>
    </source>
</evidence>
<comment type="function">
    <text evidence="1">Required for ubiquinone (coenzyme Q) biosynthesis. Binds hydrophobic ubiquinone biosynthetic intermediates via its SCP2 domain and is essential for the stability of the Ubi complex. May constitute a docking platform where Ubi enzymes assemble and access their SCP2-bound polyprenyl substrates.</text>
</comment>
<comment type="caution">
    <text evidence="3">The sequence shown here is derived from an EMBL/GenBank/DDBJ whole genome shotgun (WGS) entry which is preliminary data.</text>
</comment>
<evidence type="ECO:0000256" key="1">
    <source>
        <dbReference type="HAMAP-Rule" id="MF_02215"/>
    </source>
</evidence>
<dbReference type="InterPro" id="IPR038989">
    <property type="entry name" value="UbiJ"/>
</dbReference>
<dbReference type="PANTHER" id="PTHR38693:SF1">
    <property type="entry name" value="UBIQUINONE BIOSYNTHESIS ACCESSORY FACTOR UBIJ"/>
    <property type="match status" value="1"/>
</dbReference>
<accession>A0A918S356</accession>
<evidence type="ECO:0000313" key="4">
    <source>
        <dbReference type="Proteomes" id="UP000614811"/>
    </source>
</evidence>
<dbReference type="Pfam" id="PF02036">
    <property type="entry name" value="SCP2"/>
    <property type="match status" value="1"/>
</dbReference>
<dbReference type="EMBL" id="BMXA01000007">
    <property type="protein sequence ID" value="GHA18479.1"/>
    <property type="molecule type" value="Genomic_DNA"/>
</dbReference>
<reference evidence="3" key="1">
    <citation type="journal article" date="2014" name="Int. J. Syst. Evol. Microbiol.">
        <title>Complete genome sequence of Corynebacterium casei LMG S-19264T (=DSM 44701T), isolated from a smear-ripened cheese.</title>
        <authorList>
            <consortium name="US DOE Joint Genome Institute (JGI-PGF)"/>
            <person name="Walter F."/>
            <person name="Albersmeier A."/>
            <person name="Kalinowski J."/>
            <person name="Ruckert C."/>
        </authorList>
    </citation>
    <scope>NUCLEOTIDE SEQUENCE</scope>
    <source>
        <strain evidence="3">KCTC 12711</strain>
    </source>
</reference>
<keyword evidence="1" id="KW-0963">Cytoplasm</keyword>
<reference evidence="3" key="2">
    <citation type="submission" date="2020-09" db="EMBL/GenBank/DDBJ databases">
        <authorList>
            <person name="Sun Q."/>
            <person name="Kim S."/>
        </authorList>
    </citation>
    <scope>NUCLEOTIDE SEQUENCE</scope>
    <source>
        <strain evidence="3">KCTC 12711</strain>
    </source>
</reference>
<comment type="similarity">
    <text evidence="1">Belongs to the UbiJ family.</text>
</comment>
<dbReference type="Proteomes" id="UP000614811">
    <property type="component" value="Unassembled WGS sequence"/>
</dbReference>
<dbReference type="SUPFAM" id="SSF55718">
    <property type="entry name" value="SCP-like"/>
    <property type="match status" value="1"/>
</dbReference>
<proteinExistence type="inferred from homology"/>
<dbReference type="GO" id="GO:0006744">
    <property type="term" value="P:ubiquinone biosynthetic process"/>
    <property type="evidence" value="ECO:0007669"/>
    <property type="project" value="UniProtKB-UniRule"/>
</dbReference>
<protein>
    <recommendedName>
        <fullName evidence="1">Ubiquinone biosynthesis accessory factor UbiJ</fullName>
    </recommendedName>
</protein>
<keyword evidence="1" id="KW-0831">Ubiquinone biosynthesis</keyword>
<dbReference type="RefSeq" id="WP_189402536.1">
    <property type="nucleotide sequence ID" value="NZ_BMXA01000007.1"/>
</dbReference>
<dbReference type="AlphaFoldDB" id="A0A918S356"/>